<organism evidence="5 6">
    <name type="scientific">Streptantibioticus rubrisoli</name>
    <dbReference type="NCBI Taxonomy" id="1387313"/>
    <lineage>
        <taxon>Bacteria</taxon>
        <taxon>Bacillati</taxon>
        <taxon>Actinomycetota</taxon>
        <taxon>Actinomycetes</taxon>
        <taxon>Kitasatosporales</taxon>
        <taxon>Streptomycetaceae</taxon>
        <taxon>Streptantibioticus</taxon>
    </lineage>
</organism>
<evidence type="ECO:0000256" key="3">
    <source>
        <dbReference type="SAM" id="MobiDB-lite"/>
    </source>
</evidence>
<protein>
    <submittedName>
        <fullName evidence="5">DNA helicase</fullName>
    </submittedName>
</protein>
<keyword evidence="5" id="KW-0378">Hydrolase</keyword>
<evidence type="ECO:0000259" key="4">
    <source>
        <dbReference type="Pfam" id="PF00772"/>
    </source>
</evidence>
<keyword evidence="5" id="KW-0547">Nucleotide-binding</keyword>
<feature type="region of interest" description="Disordered" evidence="3">
    <location>
        <begin position="247"/>
        <end position="268"/>
    </location>
</feature>
<comment type="caution">
    <text evidence="5">The sequence shown here is derived from an EMBL/GenBank/DDBJ whole genome shotgun (WGS) entry which is preliminary data.</text>
</comment>
<keyword evidence="6" id="KW-1185">Reference proteome</keyword>
<reference evidence="5 6" key="1">
    <citation type="submission" date="2022-06" db="EMBL/GenBank/DDBJ databases">
        <title>Draft genome sequence of type strain Streptomyces rubrisoli DSM 42083.</title>
        <authorList>
            <person name="Duangmal K."/>
            <person name="Klaysubun C."/>
        </authorList>
    </citation>
    <scope>NUCLEOTIDE SEQUENCE [LARGE SCALE GENOMIC DNA]</scope>
    <source>
        <strain evidence="5 6">DSM 42083</strain>
    </source>
</reference>
<evidence type="ECO:0000256" key="2">
    <source>
        <dbReference type="ARBA" id="ARBA00023125"/>
    </source>
</evidence>
<gene>
    <name evidence="5" type="ORF">NON19_28250</name>
</gene>
<evidence type="ECO:0000256" key="1">
    <source>
        <dbReference type="ARBA" id="ARBA00022705"/>
    </source>
</evidence>
<feature type="domain" description="DNA helicase DnaB-like N-terminal" evidence="4">
    <location>
        <begin position="7"/>
        <end position="106"/>
    </location>
</feature>
<feature type="domain" description="DNA helicase DnaB-like N-terminal" evidence="4">
    <location>
        <begin position="186"/>
        <end position="254"/>
    </location>
</feature>
<keyword evidence="5" id="KW-0067">ATP-binding</keyword>
<feature type="compositionally biased region" description="Polar residues" evidence="3">
    <location>
        <begin position="247"/>
        <end position="256"/>
    </location>
</feature>
<dbReference type="Gene3D" id="1.10.860.10">
    <property type="entry name" value="DNAb Helicase, Chain A"/>
    <property type="match status" value="2"/>
</dbReference>
<dbReference type="PANTHER" id="PTHR30153">
    <property type="entry name" value="REPLICATIVE DNA HELICASE DNAB"/>
    <property type="match status" value="1"/>
</dbReference>
<keyword evidence="2" id="KW-0238">DNA-binding</keyword>
<dbReference type="InterPro" id="IPR016136">
    <property type="entry name" value="DNA_helicase_N/primase_C"/>
</dbReference>
<evidence type="ECO:0000313" key="6">
    <source>
        <dbReference type="Proteomes" id="UP001206206"/>
    </source>
</evidence>
<evidence type="ECO:0000313" key="5">
    <source>
        <dbReference type="EMBL" id="MCQ4045822.1"/>
    </source>
</evidence>
<proteinExistence type="predicted"/>
<dbReference type="PANTHER" id="PTHR30153:SF2">
    <property type="entry name" value="REPLICATIVE DNA HELICASE"/>
    <property type="match status" value="1"/>
</dbReference>
<dbReference type="InterPro" id="IPR007693">
    <property type="entry name" value="DNA_helicase_DnaB-like_N"/>
</dbReference>
<feature type="compositionally biased region" description="Low complexity" evidence="3">
    <location>
        <begin position="335"/>
        <end position="354"/>
    </location>
</feature>
<accession>A0ABT1PKD1</accession>
<dbReference type="InterPro" id="IPR036185">
    <property type="entry name" value="DNA_heli_DnaB-like_N_sf"/>
</dbReference>
<feature type="region of interest" description="Disordered" evidence="3">
    <location>
        <begin position="325"/>
        <end position="360"/>
    </location>
</feature>
<name>A0ABT1PKD1_9ACTN</name>
<sequence>MSRLTRKVEEALLGAALFNPAALPSMRRWLPSAVFSRADHQALWQVLHAIDFTTVPSSQIPATVSAAIAEQIAEPGLRACLSPARLAQLANACPTPGSAPLYGGMVLEAAVHRSVERAGEELRQTAREAEVDQAAQALARVEGTGQRLAALGAAWQAAPETVRNLLDTAPEQPVTLAPRTERSRVDLRAEAETVASLLYQPAQLDEVRWLQRGDFADPQLAAVYQAMATLHERHAPIDPLTVAWQAQRQSGAQPSEQVLDELDRGGTPGTAVHTGEQVLATAALDRLDGAGHQLRNLARHPALAPASLVGHSDHALQPVAADRERIRQAERELAPADQEPAPAEPATQPATAAPEMEMDL</sequence>
<dbReference type="Proteomes" id="UP001206206">
    <property type="component" value="Unassembled WGS sequence"/>
</dbReference>
<dbReference type="Pfam" id="PF00772">
    <property type="entry name" value="DnaB"/>
    <property type="match status" value="2"/>
</dbReference>
<keyword evidence="1" id="KW-0235">DNA replication</keyword>
<dbReference type="GO" id="GO:0004386">
    <property type="term" value="F:helicase activity"/>
    <property type="evidence" value="ECO:0007669"/>
    <property type="project" value="UniProtKB-KW"/>
</dbReference>
<dbReference type="RefSeq" id="WP_255931973.1">
    <property type="nucleotide sequence ID" value="NZ_JANFNH010000049.1"/>
</dbReference>
<keyword evidence="5" id="KW-0347">Helicase</keyword>
<dbReference type="EMBL" id="JANFNH010000049">
    <property type="protein sequence ID" value="MCQ4045822.1"/>
    <property type="molecule type" value="Genomic_DNA"/>
</dbReference>
<dbReference type="SUPFAM" id="SSF48024">
    <property type="entry name" value="N-terminal domain of DnaB helicase"/>
    <property type="match status" value="2"/>
</dbReference>
<feature type="compositionally biased region" description="Basic and acidic residues" evidence="3">
    <location>
        <begin position="325"/>
        <end position="334"/>
    </location>
</feature>